<dbReference type="InterPro" id="IPR037914">
    <property type="entry name" value="SpoVT-AbrB_sf"/>
</dbReference>
<dbReference type="GO" id="GO:0003677">
    <property type="term" value="F:DNA binding"/>
    <property type="evidence" value="ECO:0007669"/>
    <property type="project" value="InterPro"/>
</dbReference>
<reference evidence="1 2" key="1">
    <citation type="submission" date="2019-12" db="EMBL/GenBank/DDBJ databases">
        <title>Novel species isolated from a subtropical stream in China.</title>
        <authorList>
            <person name="Lu H."/>
        </authorList>
    </citation>
    <scope>NUCLEOTIDE SEQUENCE [LARGE SCALE GENOMIC DNA]</scope>
    <source>
        <strain evidence="1 2">FT127W</strain>
    </source>
</reference>
<sequence length="75" mass="8294">MPTLSSKRQITLPKVLCDRLNLKPGDCFSICEHKGEITLLKMIDGSGWGVLRHLNAKDACSDEESLLDALENPQV</sequence>
<organism evidence="1 2">
    <name type="scientific">Pseudoduganella aquatica</name>
    <dbReference type="NCBI Taxonomy" id="2660641"/>
    <lineage>
        <taxon>Bacteria</taxon>
        <taxon>Pseudomonadati</taxon>
        <taxon>Pseudomonadota</taxon>
        <taxon>Betaproteobacteria</taxon>
        <taxon>Burkholderiales</taxon>
        <taxon>Oxalobacteraceae</taxon>
        <taxon>Telluria group</taxon>
        <taxon>Pseudoduganella</taxon>
    </lineage>
</organism>
<dbReference type="InterPro" id="IPR007159">
    <property type="entry name" value="SpoVT-AbrB_dom"/>
</dbReference>
<accession>A0A7X4KPS2</accession>
<dbReference type="NCBIfam" id="TIGR01439">
    <property type="entry name" value="lp_hng_hel_AbrB"/>
    <property type="match status" value="1"/>
</dbReference>
<dbReference type="EMBL" id="WWCU01000024">
    <property type="protein sequence ID" value="MYN09551.1"/>
    <property type="molecule type" value="Genomic_DNA"/>
</dbReference>
<evidence type="ECO:0000313" key="2">
    <source>
        <dbReference type="Proteomes" id="UP000450676"/>
    </source>
</evidence>
<dbReference type="SUPFAM" id="SSF89447">
    <property type="entry name" value="AbrB/MazE/MraZ-like"/>
    <property type="match status" value="1"/>
</dbReference>
<comment type="caution">
    <text evidence="1">The sequence shown here is derived from an EMBL/GenBank/DDBJ whole genome shotgun (WGS) entry which is preliminary data.</text>
</comment>
<proteinExistence type="predicted"/>
<dbReference type="RefSeq" id="WP_161073846.1">
    <property type="nucleotide sequence ID" value="NZ_WWCU01000024.1"/>
</dbReference>
<evidence type="ECO:0008006" key="3">
    <source>
        <dbReference type="Google" id="ProtNLM"/>
    </source>
</evidence>
<dbReference type="AlphaFoldDB" id="A0A7X4KPS2"/>
<name>A0A7X4KPS2_9BURK</name>
<keyword evidence="2" id="KW-1185">Reference proteome</keyword>
<evidence type="ECO:0000313" key="1">
    <source>
        <dbReference type="EMBL" id="MYN09551.1"/>
    </source>
</evidence>
<gene>
    <name evidence="1" type="ORF">GTP77_19695</name>
</gene>
<dbReference type="Gene3D" id="2.10.260.10">
    <property type="match status" value="1"/>
</dbReference>
<protein>
    <recommendedName>
        <fullName evidence="3">AbrB/MazE/SpoVT family DNA-binding domain-containing protein</fullName>
    </recommendedName>
</protein>
<dbReference type="Proteomes" id="UP000450676">
    <property type="component" value="Unassembled WGS sequence"/>
</dbReference>